<accession>A0A5N8XPS6</accession>
<dbReference type="GO" id="GO:0003700">
    <property type="term" value="F:DNA-binding transcription factor activity"/>
    <property type="evidence" value="ECO:0007669"/>
    <property type="project" value="TreeGrafter"/>
</dbReference>
<evidence type="ECO:0000256" key="3">
    <source>
        <dbReference type="ARBA" id="ARBA00023163"/>
    </source>
</evidence>
<evidence type="ECO:0000256" key="2">
    <source>
        <dbReference type="ARBA" id="ARBA00023125"/>
    </source>
</evidence>
<dbReference type="PRINTS" id="PR00455">
    <property type="entry name" value="HTHTETR"/>
</dbReference>
<dbReference type="PANTHER" id="PTHR30055:SF238">
    <property type="entry name" value="MYCOFACTOCIN BIOSYNTHESIS TRANSCRIPTIONAL REGULATOR MFTR-RELATED"/>
    <property type="match status" value="1"/>
</dbReference>
<dbReference type="Pfam" id="PF00440">
    <property type="entry name" value="TetR_N"/>
    <property type="match status" value="1"/>
</dbReference>
<evidence type="ECO:0000313" key="7">
    <source>
        <dbReference type="Proteomes" id="UP000400924"/>
    </source>
</evidence>
<proteinExistence type="predicted"/>
<keyword evidence="3" id="KW-0804">Transcription</keyword>
<dbReference type="SUPFAM" id="SSF46689">
    <property type="entry name" value="Homeodomain-like"/>
    <property type="match status" value="1"/>
</dbReference>
<dbReference type="EMBL" id="VJZC01000256">
    <property type="protein sequence ID" value="MPY60938.1"/>
    <property type="molecule type" value="Genomic_DNA"/>
</dbReference>
<evidence type="ECO:0000313" key="6">
    <source>
        <dbReference type="EMBL" id="MPY60938.1"/>
    </source>
</evidence>
<dbReference type="InterPro" id="IPR001647">
    <property type="entry name" value="HTH_TetR"/>
</dbReference>
<evidence type="ECO:0000256" key="4">
    <source>
        <dbReference type="PROSITE-ProRule" id="PRU00335"/>
    </source>
</evidence>
<dbReference type="InterPro" id="IPR050109">
    <property type="entry name" value="HTH-type_TetR-like_transc_reg"/>
</dbReference>
<keyword evidence="7" id="KW-1185">Reference proteome</keyword>
<dbReference type="InterPro" id="IPR009057">
    <property type="entry name" value="Homeodomain-like_sf"/>
</dbReference>
<keyword evidence="2 4" id="KW-0238">DNA-binding</keyword>
<dbReference type="PANTHER" id="PTHR30055">
    <property type="entry name" value="HTH-TYPE TRANSCRIPTIONAL REGULATOR RUTR"/>
    <property type="match status" value="1"/>
</dbReference>
<evidence type="ECO:0000256" key="1">
    <source>
        <dbReference type="ARBA" id="ARBA00023015"/>
    </source>
</evidence>
<gene>
    <name evidence="6" type="ORF">FNH08_28495</name>
</gene>
<sequence>MSDEQRERQRLDISRHAVRLFAEQGVAATSGQQIAQAAGVSESTLWRTFRSKESCVEPLLTKVIDAFRVVLQAWPAGIDLAEHLRVAYQPVLDSSSADIEAAHAVIRMARDEVALRAVYLVLLERAEDTLADVLAERMGMPPDAFEVRVQAAAVNAVLKVATDHLAHDTAEHGITADVPHRDRELFADAFGLVTRVFSDERRG</sequence>
<dbReference type="Gene3D" id="1.10.357.10">
    <property type="entry name" value="Tetracycline Repressor, domain 2"/>
    <property type="match status" value="1"/>
</dbReference>
<evidence type="ECO:0000259" key="5">
    <source>
        <dbReference type="PROSITE" id="PS50977"/>
    </source>
</evidence>
<feature type="domain" description="HTH tetR-type" evidence="5">
    <location>
        <begin position="7"/>
        <end position="67"/>
    </location>
</feature>
<dbReference type="Proteomes" id="UP000400924">
    <property type="component" value="Unassembled WGS sequence"/>
</dbReference>
<dbReference type="GO" id="GO:0000976">
    <property type="term" value="F:transcription cis-regulatory region binding"/>
    <property type="evidence" value="ECO:0007669"/>
    <property type="project" value="TreeGrafter"/>
</dbReference>
<reference evidence="6 7" key="1">
    <citation type="submission" date="2019-07" db="EMBL/GenBank/DDBJ databases">
        <title>New species of Amycolatopsis and Streptomyces.</title>
        <authorList>
            <person name="Duangmal K."/>
            <person name="Teo W.F.A."/>
            <person name="Lipun K."/>
        </authorList>
    </citation>
    <scope>NUCLEOTIDE SEQUENCE [LARGE SCALE GENOMIC DNA]</scope>
    <source>
        <strain evidence="6 7">NBRC 106415</strain>
    </source>
</reference>
<feature type="DNA-binding region" description="H-T-H motif" evidence="4">
    <location>
        <begin position="30"/>
        <end position="49"/>
    </location>
</feature>
<dbReference type="PROSITE" id="PS50977">
    <property type="entry name" value="HTH_TETR_2"/>
    <property type="match status" value="1"/>
</dbReference>
<organism evidence="6 7">
    <name type="scientific">Streptomyces spongiae</name>
    <dbReference type="NCBI Taxonomy" id="565072"/>
    <lineage>
        <taxon>Bacteria</taxon>
        <taxon>Bacillati</taxon>
        <taxon>Actinomycetota</taxon>
        <taxon>Actinomycetes</taxon>
        <taxon>Kitasatosporales</taxon>
        <taxon>Streptomycetaceae</taxon>
        <taxon>Streptomyces</taxon>
    </lineage>
</organism>
<protein>
    <submittedName>
        <fullName evidence="6">TetR family transcriptional regulator</fullName>
    </submittedName>
</protein>
<dbReference type="InterPro" id="IPR041347">
    <property type="entry name" value="MftR_C"/>
</dbReference>
<dbReference type="Pfam" id="PF17754">
    <property type="entry name" value="TetR_C_14"/>
    <property type="match status" value="1"/>
</dbReference>
<comment type="caution">
    <text evidence="6">The sequence shown here is derived from an EMBL/GenBank/DDBJ whole genome shotgun (WGS) entry which is preliminary data.</text>
</comment>
<keyword evidence="1" id="KW-0805">Transcription regulation</keyword>
<dbReference type="AlphaFoldDB" id="A0A5N8XPS6"/>
<name>A0A5N8XPS6_9ACTN</name>